<evidence type="ECO:0000313" key="3">
    <source>
        <dbReference type="Proteomes" id="UP000678499"/>
    </source>
</evidence>
<keyword evidence="3" id="KW-1185">Reference proteome</keyword>
<sequence length="113" mass="12771">MGSRNNRFMNAEQASKNRIQPPTKILHFFNTPPGMKEEQLFKVFDEAAVRKPASVKFFESKSERSSSGLLEFKEVDDALNALVAVNHASIPNPAGGKFPYIMKLCFSTYKKRD</sequence>
<dbReference type="InterPro" id="IPR035979">
    <property type="entry name" value="RBD_domain_sf"/>
</dbReference>
<accession>A0A7R9BVA8</accession>
<dbReference type="InterPro" id="IPR012677">
    <property type="entry name" value="Nucleotide-bd_a/b_plait_sf"/>
</dbReference>
<organism evidence="2">
    <name type="scientific">Notodromas monacha</name>
    <dbReference type="NCBI Taxonomy" id="399045"/>
    <lineage>
        <taxon>Eukaryota</taxon>
        <taxon>Metazoa</taxon>
        <taxon>Ecdysozoa</taxon>
        <taxon>Arthropoda</taxon>
        <taxon>Crustacea</taxon>
        <taxon>Oligostraca</taxon>
        <taxon>Ostracoda</taxon>
        <taxon>Podocopa</taxon>
        <taxon>Podocopida</taxon>
        <taxon>Cypridocopina</taxon>
        <taxon>Cypridoidea</taxon>
        <taxon>Cyprididae</taxon>
        <taxon>Notodromas</taxon>
    </lineage>
</organism>
<dbReference type="GO" id="GO:0003676">
    <property type="term" value="F:nucleic acid binding"/>
    <property type="evidence" value="ECO:0007669"/>
    <property type="project" value="InterPro"/>
</dbReference>
<dbReference type="InterPro" id="IPR055204">
    <property type="entry name" value="HNRNPL_RRM"/>
</dbReference>
<evidence type="ECO:0000259" key="1">
    <source>
        <dbReference type="Pfam" id="PF22976"/>
    </source>
</evidence>
<dbReference type="Gene3D" id="3.30.70.330">
    <property type="match status" value="1"/>
</dbReference>
<dbReference type="OrthoDB" id="302770at2759"/>
<dbReference type="EMBL" id="CAJPEX010002477">
    <property type="protein sequence ID" value="CAG0921058.1"/>
    <property type="molecule type" value="Genomic_DNA"/>
</dbReference>
<evidence type="ECO:0000313" key="2">
    <source>
        <dbReference type="EMBL" id="CAD7280906.1"/>
    </source>
</evidence>
<dbReference type="Proteomes" id="UP000678499">
    <property type="component" value="Unassembled WGS sequence"/>
</dbReference>
<protein>
    <recommendedName>
        <fullName evidence="1">Heterogeneous nuclear ribonucleoprotein L RRM domain-containing protein</fullName>
    </recommendedName>
</protein>
<dbReference type="Pfam" id="PF22976">
    <property type="entry name" value="RRM_10"/>
    <property type="match status" value="1"/>
</dbReference>
<reference evidence="2" key="1">
    <citation type="submission" date="2020-11" db="EMBL/GenBank/DDBJ databases">
        <authorList>
            <person name="Tran Van P."/>
        </authorList>
    </citation>
    <scope>NUCLEOTIDE SEQUENCE</scope>
</reference>
<feature type="domain" description="Heterogeneous nuclear ribonucleoprotein L RRM" evidence="1">
    <location>
        <begin position="16"/>
        <end position="109"/>
    </location>
</feature>
<gene>
    <name evidence="2" type="ORF">NMOB1V02_LOCUS8562</name>
</gene>
<name>A0A7R9BVA8_9CRUS</name>
<dbReference type="SUPFAM" id="SSF54928">
    <property type="entry name" value="RNA-binding domain, RBD"/>
    <property type="match status" value="1"/>
</dbReference>
<dbReference type="EMBL" id="OA884514">
    <property type="protein sequence ID" value="CAD7280906.1"/>
    <property type="molecule type" value="Genomic_DNA"/>
</dbReference>
<dbReference type="CDD" id="cd12427">
    <property type="entry name" value="RRM4_hnRNPL_like"/>
    <property type="match status" value="1"/>
</dbReference>
<dbReference type="AlphaFoldDB" id="A0A7R9BVA8"/>
<proteinExistence type="predicted"/>